<feature type="compositionally biased region" description="Basic and acidic residues" evidence="1">
    <location>
        <begin position="288"/>
        <end position="300"/>
    </location>
</feature>
<feature type="region of interest" description="Disordered" evidence="1">
    <location>
        <begin position="387"/>
        <end position="408"/>
    </location>
</feature>
<feature type="region of interest" description="Disordered" evidence="1">
    <location>
        <begin position="178"/>
        <end position="197"/>
    </location>
</feature>
<reference evidence="2" key="2">
    <citation type="submission" date="2021-09" db="EMBL/GenBank/DDBJ databases">
        <authorList>
            <person name="Jia N."/>
            <person name="Wang J."/>
            <person name="Shi W."/>
            <person name="Du L."/>
            <person name="Sun Y."/>
            <person name="Zhan W."/>
            <person name="Jiang J."/>
            <person name="Wang Q."/>
            <person name="Zhang B."/>
            <person name="Ji P."/>
            <person name="Sakyi L.B."/>
            <person name="Cui X."/>
            <person name="Yuan T."/>
            <person name="Jiang B."/>
            <person name="Yang W."/>
            <person name="Lam T.T.-Y."/>
            <person name="Chang Q."/>
            <person name="Ding S."/>
            <person name="Wang X."/>
            <person name="Zhu J."/>
            <person name="Ruan X."/>
            <person name="Zhao L."/>
            <person name="Wei J."/>
            <person name="Que T."/>
            <person name="Du C."/>
            <person name="Cheng J."/>
            <person name="Dai P."/>
            <person name="Han X."/>
            <person name="Huang E."/>
            <person name="Gao Y."/>
            <person name="Liu J."/>
            <person name="Shao H."/>
            <person name="Ye R."/>
            <person name="Li L."/>
            <person name="Wei W."/>
            <person name="Wang X."/>
            <person name="Wang C."/>
            <person name="Huo Q."/>
            <person name="Li W."/>
            <person name="Guo W."/>
            <person name="Chen H."/>
            <person name="Chen S."/>
            <person name="Zhou L."/>
            <person name="Zhou L."/>
            <person name="Ni X."/>
            <person name="Tian J."/>
            <person name="Zhou Y."/>
            <person name="Sheng Y."/>
            <person name="Liu T."/>
            <person name="Pan Y."/>
            <person name="Xia L."/>
            <person name="Li J."/>
            <person name="Zhao F."/>
            <person name="Cao W."/>
        </authorList>
    </citation>
    <scope>NUCLEOTIDE SEQUENCE</scope>
    <source>
        <strain evidence="2">Rmic-2018</strain>
        <tissue evidence="2">Larvae</tissue>
    </source>
</reference>
<dbReference type="VEuPathDB" id="VectorBase:LOC119183245"/>
<gene>
    <name evidence="2" type="ORF">HPB51_026811</name>
</gene>
<feature type="region of interest" description="Disordered" evidence="1">
    <location>
        <begin position="248"/>
        <end position="300"/>
    </location>
</feature>
<feature type="compositionally biased region" description="Basic residues" evidence="1">
    <location>
        <begin position="68"/>
        <end position="83"/>
    </location>
</feature>
<keyword evidence="3" id="KW-1185">Reference proteome</keyword>
<proteinExistence type="predicted"/>
<sequence>MDFCKECGRLSHRPDVYPRPDIKLCPICGLKNPINGHKCTPQCRICGEAHPTADRMCEAKYNVPHIVKHRRRKARFRDFRKRSPSPSDSNAGALEKGRPNRSRSRTRSQQVTGRSTRSGSPSPVKRRSKSSRTSRSRSRSRSRSENRHHPQQDIGGARPGGKQKGLRQITWRDTVTGTKADSAQGHPLSGRPQAAADPGLAARMENMEKENRELRQEFTKARKQNEKSTRKIKELQQTLNEILKRMGGYPAEIPSSGTSSSHEAADECDTTSAVGDGDTEMGCGGAENHTREPKRARPAGRKLDVIKEMVDKLTNNTGRLFETLLIRLNESDAERNAQYAAVNKQLAAVNKRVEYLERGTAQLQQQGQGHNELEGDASTILNTSNVNTSHAEKEGRTDSRVPLTPLNSNHGCVPQVCRQTHRLAMKLKGLQKQKSAATSTK</sequence>
<feature type="compositionally biased region" description="Low complexity" evidence="1">
    <location>
        <begin position="107"/>
        <end position="123"/>
    </location>
</feature>
<comment type="caution">
    <text evidence="2">The sequence shown here is derived from an EMBL/GenBank/DDBJ whole genome shotgun (WGS) entry which is preliminary data.</text>
</comment>
<feature type="compositionally biased region" description="Basic and acidic residues" evidence="1">
    <location>
        <begin position="390"/>
        <end position="399"/>
    </location>
</feature>
<feature type="region of interest" description="Disordered" evidence="1">
    <location>
        <begin position="68"/>
        <end position="168"/>
    </location>
</feature>
<protein>
    <submittedName>
        <fullName evidence="2">Uncharacterized protein</fullName>
    </submittedName>
</protein>
<evidence type="ECO:0000313" key="2">
    <source>
        <dbReference type="EMBL" id="KAH7985518.1"/>
    </source>
</evidence>
<dbReference type="Proteomes" id="UP000821866">
    <property type="component" value="Unassembled WGS sequence"/>
</dbReference>
<organism evidence="2 3">
    <name type="scientific">Rhipicephalus microplus</name>
    <name type="common">Cattle tick</name>
    <name type="synonym">Boophilus microplus</name>
    <dbReference type="NCBI Taxonomy" id="6941"/>
    <lineage>
        <taxon>Eukaryota</taxon>
        <taxon>Metazoa</taxon>
        <taxon>Ecdysozoa</taxon>
        <taxon>Arthropoda</taxon>
        <taxon>Chelicerata</taxon>
        <taxon>Arachnida</taxon>
        <taxon>Acari</taxon>
        <taxon>Parasitiformes</taxon>
        <taxon>Ixodida</taxon>
        <taxon>Ixodoidea</taxon>
        <taxon>Ixodidae</taxon>
        <taxon>Rhipicephalinae</taxon>
        <taxon>Rhipicephalus</taxon>
        <taxon>Boophilus</taxon>
    </lineage>
</organism>
<evidence type="ECO:0000256" key="1">
    <source>
        <dbReference type="SAM" id="MobiDB-lite"/>
    </source>
</evidence>
<dbReference type="EMBL" id="JABSTU010001740">
    <property type="protein sequence ID" value="KAH7985518.1"/>
    <property type="molecule type" value="Genomic_DNA"/>
</dbReference>
<evidence type="ECO:0000313" key="3">
    <source>
        <dbReference type="Proteomes" id="UP000821866"/>
    </source>
</evidence>
<feature type="region of interest" description="Disordered" evidence="1">
    <location>
        <begin position="210"/>
        <end position="232"/>
    </location>
</feature>
<accession>A0A9J6D232</accession>
<reference evidence="2" key="1">
    <citation type="journal article" date="2020" name="Cell">
        <title>Large-Scale Comparative Analyses of Tick Genomes Elucidate Their Genetic Diversity and Vector Capacities.</title>
        <authorList>
            <consortium name="Tick Genome and Microbiome Consortium (TIGMIC)"/>
            <person name="Jia N."/>
            <person name="Wang J."/>
            <person name="Shi W."/>
            <person name="Du L."/>
            <person name="Sun Y."/>
            <person name="Zhan W."/>
            <person name="Jiang J.F."/>
            <person name="Wang Q."/>
            <person name="Zhang B."/>
            <person name="Ji P."/>
            <person name="Bell-Sakyi L."/>
            <person name="Cui X.M."/>
            <person name="Yuan T.T."/>
            <person name="Jiang B.G."/>
            <person name="Yang W.F."/>
            <person name="Lam T.T."/>
            <person name="Chang Q.C."/>
            <person name="Ding S.J."/>
            <person name="Wang X.J."/>
            <person name="Zhu J.G."/>
            <person name="Ruan X.D."/>
            <person name="Zhao L."/>
            <person name="Wei J.T."/>
            <person name="Ye R.Z."/>
            <person name="Que T.C."/>
            <person name="Du C.H."/>
            <person name="Zhou Y.H."/>
            <person name="Cheng J.X."/>
            <person name="Dai P.F."/>
            <person name="Guo W.B."/>
            <person name="Han X.H."/>
            <person name="Huang E.J."/>
            <person name="Li L.F."/>
            <person name="Wei W."/>
            <person name="Gao Y.C."/>
            <person name="Liu J.Z."/>
            <person name="Shao H.Z."/>
            <person name="Wang X."/>
            <person name="Wang C.C."/>
            <person name="Yang T.C."/>
            <person name="Huo Q.B."/>
            <person name="Li W."/>
            <person name="Chen H.Y."/>
            <person name="Chen S.E."/>
            <person name="Zhou L.G."/>
            <person name="Ni X.B."/>
            <person name="Tian J.H."/>
            <person name="Sheng Y."/>
            <person name="Liu T."/>
            <person name="Pan Y.S."/>
            <person name="Xia L.Y."/>
            <person name="Li J."/>
            <person name="Zhao F."/>
            <person name="Cao W.C."/>
        </authorList>
    </citation>
    <scope>NUCLEOTIDE SEQUENCE</scope>
    <source>
        <strain evidence="2">Rmic-2018</strain>
    </source>
</reference>
<feature type="compositionally biased region" description="Basic and acidic residues" evidence="1">
    <location>
        <begin position="142"/>
        <end position="151"/>
    </location>
</feature>
<feature type="compositionally biased region" description="Basic residues" evidence="1">
    <location>
        <begin position="124"/>
        <end position="141"/>
    </location>
</feature>
<dbReference type="AlphaFoldDB" id="A0A9J6D232"/>
<name>A0A9J6D232_RHIMP</name>